<comment type="caution">
    <text evidence="1">The sequence shown here is derived from an EMBL/GenBank/DDBJ whole genome shotgun (WGS) entry which is preliminary data.</text>
</comment>
<reference evidence="1" key="1">
    <citation type="journal article" date="2014" name="Front. Microbiol.">
        <title>High frequency of phylogenetically diverse reductive dehalogenase-homologous genes in deep subseafloor sedimentary metagenomes.</title>
        <authorList>
            <person name="Kawai M."/>
            <person name="Futagami T."/>
            <person name="Toyoda A."/>
            <person name="Takaki Y."/>
            <person name="Nishi S."/>
            <person name="Hori S."/>
            <person name="Arai W."/>
            <person name="Tsubouchi T."/>
            <person name="Morono Y."/>
            <person name="Uchiyama I."/>
            <person name="Ito T."/>
            <person name="Fujiyama A."/>
            <person name="Inagaki F."/>
            <person name="Takami H."/>
        </authorList>
    </citation>
    <scope>NUCLEOTIDE SEQUENCE</scope>
    <source>
        <strain evidence="1">Expedition CK06-06</strain>
    </source>
</reference>
<dbReference type="InterPro" id="IPR029045">
    <property type="entry name" value="ClpP/crotonase-like_dom_sf"/>
</dbReference>
<protein>
    <recommendedName>
        <fullName evidence="2">Enoyl-CoA hydratase</fullName>
    </recommendedName>
</protein>
<evidence type="ECO:0000313" key="1">
    <source>
        <dbReference type="EMBL" id="GAH25528.1"/>
    </source>
</evidence>
<gene>
    <name evidence="1" type="ORF">S01H4_66648</name>
</gene>
<dbReference type="InterPro" id="IPR014748">
    <property type="entry name" value="Enoyl-CoA_hydra_C"/>
</dbReference>
<dbReference type="AlphaFoldDB" id="X1FXP7"/>
<feature type="non-terminal residue" evidence="1">
    <location>
        <position position="1"/>
    </location>
</feature>
<organism evidence="1">
    <name type="scientific">marine sediment metagenome</name>
    <dbReference type="NCBI Taxonomy" id="412755"/>
    <lineage>
        <taxon>unclassified sequences</taxon>
        <taxon>metagenomes</taxon>
        <taxon>ecological metagenomes</taxon>
    </lineage>
</organism>
<dbReference type="EMBL" id="BART01041397">
    <property type="protein sequence ID" value="GAH25528.1"/>
    <property type="molecule type" value="Genomic_DNA"/>
</dbReference>
<name>X1FXP7_9ZZZZ</name>
<dbReference type="SUPFAM" id="SSF52096">
    <property type="entry name" value="ClpP/crotonase"/>
    <property type="match status" value="1"/>
</dbReference>
<proteinExistence type="predicted"/>
<accession>X1FXP7</accession>
<dbReference type="Gene3D" id="1.10.12.10">
    <property type="entry name" value="Lyase 2-enoyl-coa Hydratase, Chain A, domain 2"/>
    <property type="match status" value="1"/>
</dbReference>
<evidence type="ECO:0008006" key="2">
    <source>
        <dbReference type="Google" id="ProtNLM"/>
    </source>
</evidence>
<sequence length="53" mass="6007">PMAVKMQKKVINQWLPADLETAIDYSIDAFSRCFATSEPNEAMTAFLKKLQSK</sequence>